<gene>
    <name evidence="1" type="ORF">JK358_34275</name>
</gene>
<dbReference type="InterPro" id="IPR035901">
    <property type="entry name" value="GIY-YIG_endonuc_sf"/>
</dbReference>
<evidence type="ECO:0008006" key="3">
    <source>
        <dbReference type="Google" id="ProtNLM"/>
    </source>
</evidence>
<comment type="caution">
    <text evidence="1">The sequence shown here is derived from an EMBL/GenBank/DDBJ whole genome shotgun (WGS) entry which is preliminary data.</text>
</comment>
<name>A0ABS1MHH2_9NOCA</name>
<organism evidence="1 2">
    <name type="scientific">Nocardia acididurans</name>
    <dbReference type="NCBI Taxonomy" id="2802282"/>
    <lineage>
        <taxon>Bacteria</taxon>
        <taxon>Bacillati</taxon>
        <taxon>Actinomycetota</taxon>
        <taxon>Actinomycetes</taxon>
        <taxon>Mycobacteriales</taxon>
        <taxon>Nocardiaceae</taxon>
        <taxon>Nocardia</taxon>
    </lineage>
</organism>
<evidence type="ECO:0000313" key="2">
    <source>
        <dbReference type="Proteomes" id="UP000602198"/>
    </source>
</evidence>
<reference evidence="1 2" key="1">
    <citation type="submission" date="2021-01" db="EMBL/GenBank/DDBJ databases">
        <title>WGS of actinomycetes isolated from Thailand.</title>
        <authorList>
            <person name="Thawai C."/>
        </authorList>
    </citation>
    <scope>NUCLEOTIDE SEQUENCE [LARGE SCALE GENOMIC DNA]</scope>
    <source>
        <strain evidence="1 2">LPG 2</strain>
    </source>
</reference>
<keyword evidence="2" id="KW-1185">Reference proteome</keyword>
<evidence type="ECO:0000313" key="1">
    <source>
        <dbReference type="EMBL" id="MBL1079485.1"/>
    </source>
</evidence>
<dbReference type="EMBL" id="JAERRJ010000017">
    <property type="protein sequence ID" value="MBL1079485.1"/>
    <property type="molecule type" value="Genomic_DNA"/>
</dbReference>
<dbReference type="RefSeq" id="WP_201956071.1">
    <property type="nucleotide sequence ID" value="NZ_JAERRJ010000017.1"/>
</dbReference>
<dbReference type="Gene3D" id="3.40.1440.10">
    <property type="entry name" value="GIY-YIG endonuclease"/>
    <property type="match status" value="1"/>
</dbReference>
<proteinExistence type="predicted"/>
<protein>
    <recommendedName>
        <fullName evidence="3">Endonuclease</fullName>
    </recommendedName>
</protein>
<sequence length="117" mass="13430">MSERHEQVYLLHFDQKYRHAGHYIGTTRDLQARLQAHADGRGARLLQVLKEHGIGWHLARTWDGGRALERELKGFKNAARLCPDCSYTRDHDRPRPTNAFAAAAAADQGQDRQGWER</sequence>
<accession>A0ABS1MHH2</accession>
<dbReference type="Proteomes" id="UP000602198">
    <property type="component" value="Unassembled WGS sequence"/>
</dbReference>